<dbReference type="EMBL" id="UFQT01004885">
    <property type="protein sequence ID" value="SSX35804.1"/>
    <property type="molecule type" value="Genomic_DNA"/>
</dbReference>
<accession>A0A336LF97</accession>
<gene>
    <name evidence="2" type="primary">CSON011267</name>
</gene>
<evidence type="ECO:0000313" key="2">
    <source>
        <dbReference type="EMBL" id="SSX16604.1"/>
    </source>
</evidence>
<sequence>MAEVFNITDLPLIPLEHIFTFLTPSDRRICSLVSKQFHDVWMAKKFSSDRWLCFDGCVIEKNTPPMSVLMKSERAYHNLYIDNIKLIDKDDALWNKLGETVTFIKTGLNPLFYSSTSVQSMLDKFKVLKTIDFGSATLQRFDFGNQEIDMFSTNIEEIIIRKVFDQQCHHNFLKFMSRLKNLELHDVFVNDSTVDLIKNYEEILTHLDIEFGDASDSQILQLSGKNIKILKIRGQFQKIDIFLQKLDQNFPHLKSLHIETDKAFPTLQLEKLKSIHIETYSETQTIDQLKRFPNLKQLELYYERDPSNCFFGHEHFQMEFVESLKMEGLSGIYSPCTQCFNAVIRSFPNLTRLESDLHIQTESSENMKKFMPKLNFLSVSPGISISRNNNLELNLSSSFSNLNTLKLGDSFVLVNIKNWPVLRFLRKLSLRKGHKNLNKNDLFELIEKIPSLENLELSYCLFQKTSHLCKFLDEVAKICKRLECFYLTEGYNENVAFKIIKKLAINCEFIKTIKFQNVDIVFEISENEREYLAQIFKGRTSLRMIHVFNQTFYSSIVYNRYGY</sequence>
<dbReference type="CDD" id="cd09917">
    <property type="entry name" value="F-box_SF"/>
    <property type="match status" value="1"/>
</dbReference>
<dbReference type="VEuPathDB" id="VectorBase:CSON011267"/>
<dbReference type="PANTHER" id="PTHR31639:SF42">
    <property type="entry name" value="OS02G0160200 PROTEIN"/>
    <property type="match status" value="1"/>
</dbReference>
<dbReference type="InterPro" id="IPR032675">
    <property type="entry name" value="LRR_dom_sf"/>
</dbReference>
<dbReference type="Gene3D" id="3.80.10.10">
    <property type="entry name" value="Ribonuclease Inhibitor"/>
    <property type="match status" value="2"/>
</dbReference>
<name>A0A336LF97_CULSO</name>
<dbReference type="PANTHER" id="PTHR31639">
    <property type="entry name" value="F-BOX PROTEIN-LIKE"/>
    <property type="match status" value="1"/>
</dbReference>
<protein>
    <submittedName>
        <fullName evidence="2">CSON011267 protein</fullName>
    </submittedName>
</protein>
<proteinExistence type="predicted"/>
<evidence type="ECO:0000259" key="1">
    <source>
        <dbReference type="PROSITE" id="PS50181"/>
    </source>
</evidence>
<dbReference type="EMBL" id="UFQS01004885">
    <property type="protein sequence ID" value="SSX16604.1"/>
    <property type="molecule type" value="Genomic_DNA"/>
</dbReference>
<organism evidence="2">
    <name type="scientific">Culicoides sonorensis</name>
    <name type="common">Biting midge</name>
    <dbReference type="NCBI Taxonomy" id="179676"/>
    <lineage>
        <taxon>Eukaryota</taxon>
        <taxon>Metazoa</taxon>
        <taxon>Ecdysozoa</taxon>
        <taxon>Arthropoda</taxon>
        <taxon>Hexapoda</taxon>
        <taxon>Insecta</taxon>
        <taxon>Pterygota</taxon>
        <taxon>Neoptera</taxon>
        <taxon>Endopterygota</taxon>
        <taxon>Diptera</taxon>
        <taxon>Nematocera</taxon>
        <taxon>Chironomoidea</taxon>
        <taxon>Ceratopogonidae</taxon>
        <taxon>Ceratopogoninae</taxon>
        <taxon>Culicoides</taxon>
        <taxon>Monoculicoides</taxon>
    </lineage>
</organism>
<evidence type="ECO:0000313" key="3">
    <source>
        <dbReference type="EMBL" id="SSX35804.1"/>
    </source>
</evidence>
<dbReference type="SUPFAM" id="SSF52047">
    <property type="entry name" value="RNI-like"/>
    <property type="match status" value="1"/>
</dbReference>
<dbReference type="PROSITE" id="PS50181">
    <property type="entry name" value="FBOX"/>
    <property type="match status" value="1"/>
</dbReference>
<dbReference type="Pfam" id="PF00646">
    <property type="entry name" value="F-box"/>
    <property type="match status" value="1"/>
</dbReference>
<reference evidence="2" key="1">
    <citation type="submission" date="2018-04" db="EMBL/GenBank/DDBJ databases">
        <authorList>
            <person name="Go L.Y."/>
            <person name="Mitchell J.A."/>
        </authorList>
    </citation>
    <scope>NUCLEOTIDE SEQUENCE</scope>
    <source>
        <tissue evidence="2">Whole organism</tissue>
    </source>
</reference>
<reference evidence="3" key="2">
    <citation type="submission" date="2018-07" db="EMBL/GenBank/DDBJ databases">
        <authorList>
            <person name="Quirk P.G."/>
            <person name="Krulwich T.A."/>
        </authorList>
    </citation>
    <scope>NUCLEOTIDE SEQUENCE</scope>
</reference>
<dbReference type="InterPro" id="IPR001810">
    <property type="entry name" value="F-box_dom"/>
</dbReference>
<dbReference type="AlphaFoldDB" id="A0A336LF97"/>
<dbReference type="Gene3D" id="1.20.1280.50">
    <property type="match status" value="1"/>
</dbReference>
<dbReference type="SMART" id="SM00256">
    <property type="entry name" value="FBOX"/>
    <property type="match status" value="1"/>
</dbReference>
<feature type="domain" description="F-box" evidence="1">
    <location>
        <begin position="4"/>
        <end position="40"/>
    </location>
</feature>
<dbReference type="SUPFAM" id="SSF81383">
    <property type="entry name" value="F-box domain"/>
    <property type="match status" value="1"/>
</dbReference>
<dbReference type="InterPro" id="IPR036047">
    <property type="entry name" value="F-box-like_dom_sf"/>
</dbReference>